<dbReference type="Proteomes" id="UP000733379">
    <property type="component" value="Unassembled WGS sequence"/>
</dbReference>
<evidence type="ECO:0000313" key="1">
    <source>
        <dbReference type="EMBL" id="MBU3064387.1"/>
    </source>
</evidence>
<comment type="caution">
    <text evidence="1">The sequence shown here is derived from an EMBL/GenBank/DDBJ whole genome shotgun (WGS) entry which is preliminary data.</text>
</comment>
<keyword evidence="2" id="KW-1185">Reference proteome</keyword>
<dbReference type="EMBL" id="JAHKNI010000007">
    <property type="protein sequence ID" value="MBU3064387.1"/>
    <property type="molecule type" value="Genomic_DNA"/>
</dbReference>
<sequence>MYTAAQSAPGGPTSSADDTMAALTRAVTAGRAGDPDSARDALRRIWDSLGPQGDPLHRCTLAHYLADLHDDAAQALMWDTRALDAADSLTDDRAQRHHAGLHVRGFYPSLHLNIADNLRRLGSFDAAQHHLAAAREYFDALGNDAYGATIRTAVDEVEAAIAANSTERRASAPDGRR</sequence>
<reference evidence="1 2" key="1">
    <citation type="submission" date="2021-06" db="EMBL/GenBank/DDBJ databases">
        <title>Actinomycetes sequencing.</title>
        <authorList>
            <person name="Shan Q."/>
        </authorList>
    </citation>
    <scope>NUCLEOTIDE SEQUENCE [LARGE SCALE GENOMIC DNA]</scope>
    <source>
        <strain evidence="1 2">NEAU-G5</strain>
    </source>
</reference>
<evidence type="ECO:0000313" key="2">
    <source>
        <dbReference type="Proteomes" id="UP000733379"/>
    </source>
</evidence>
<organism evidence="1 2">
    <name type="scientific">Nocardia albiluteola</name>
    <dbReference type="NCBI Taxonomy" id="2842303"/>
    <lineage>
        <taxon>Bacteria</taxon>
        <taxon>Bacillati</taxon>
        <taxon>Actinomycetota</taxon>
        <taxon>Actinomycetes</taxon>
        <taxon>Mycobacteriales</taxon>
        <taxon>Nocardiaceae</taxon>
        <taxon>Nocardia</taxon>
    </lineage>
</organism>
<protein>
    <recommendedName>
        <fullName evidence="3">Tetratricopeptide repeat protein</fullName>
    </recommendedName>
</protein>
<evidence type="ECO:0008006" key="3">
    <source>
        <dbReference type="Google" id="ProtNLM"/>
    </source>
</evidence>
<dbReference type="RefSeq" id="WP_215919510.1">
    <property type="nucleotide sequence ID" value="NZ_JAHKNI010000007.1"/>
</dbReference>
<proteinExistence type="predicted"/>
<accession>A0ABS6B261</accession>
<gene>
    <name evidence="1" type="ORF">KO481_22995</name>
</gene>
<name>A0ABS6B261_9NOCA</name>